<dbReference type="InterPro" id="IPR016181">
    <property type="entry name" value="Acyl_CoA_acyltransferase"/>
</dbReference>
<dbReference type="GO" id="GO:0005737">
    <property type="term" value="C:cytoplasm"/>
    <property type="evidence" value="ECO:0007669"/>
    <property type="project" value="TreeGrafter"/>
</dbReference>
<dbReference type="InterPro" id="IPR007472">
    <property type="entry name" value="N-end_Aminoacyl_Trfase_C"/>
</dbReference>
<dbReference type="PANTHER" id="PTHR21367:SF1">
    <property type="entry name" value="ARGINYL-TRNA--PROTEIN TRANSFERASE 1"/>
    <property type="match status" value="1"/>
</dbReference>
<proteinExistence type="predicted"/>
<dbReference type="InterPro" id="IPR030700">
    <property type="entry name" value="N-end_Aminoacyl_Trfase"/>
</dbReference>
<dbReference type="GO" id="GO:0008914">
    <property type="term" value="F:leucyl-tRNA--protein transferase activity"/>
    <property type="evidence" value="ECO:0007669"/>
    <property type="project" value="InterPro"/>
</dbReference>
<name>A0A5C6A3L7_9BACT</name>
<dbReference type="NCBIfam" id="NF002346">
    <property type="entry name" value="PRK01305.2-3"/>
    <property type="match status" value="1"/>
</dbReference>
<organism evidence="6 7">
    <name type="scientific">Stieleria varia</name>
    <dbReference type="NCBI Taxonomy" id="2528005"/>
    <lineage>
        <taxon>Bacteria</taxon>
        <taxon>Pseudomonadati</taxon>
        <taxon>Planctomycetota</taxon>
        <taxon>Planctomycetia</taxon>
        <taxon>Pirellulales</taxon>
        <taxon>Pirellulaceae</taxon>
        <taxon>Stieleria</taxon>
    </lineage>
</organism>
<keyword evidence="1" id="KW-0963">Cytoplasm</keyword>
<dbReference type="AlphaFoldDB" id="A0A5C6A3L7"/>
<evidence type="ECO:0000256" key="1">
    <source>
        <dbReference type="ARBA" id="ARBA00022490"/>
    </source>
</evidence>
<reference evidence="6 7" key="1">
    <citation type="submission" date="2019-02" db="EMBL/GenBank/DDBJ databases">
        <title>Deep-cultivation of Planctomycetes and their phenomic and genomic characterization uncovers novel biology.</title>
        <authorList>
            <person name="Wiegand S."/>
            <person name="Jogler M."/>
            <person name="Boedeker C."/>
            <person name="Pinto D."/>
            <person name="Vollmers J."/>
            <person name="Rivas-Marin E."/>
            <person name="Kohn T."/>
            <person name="Peeters S.H."/>
            <person name="Heuer A."/>
            <person name="Rast P."/>
            <person name="Oberbeckmann S."/>
            <person name="Bunk B."/>
            <person name="Jeske O."/>
            <person name="Meyerdierks A."/>
            <person name="Storesund J.E."/>
            <person name="Kallscheuer N."/>
            <person name="Luecker S."/>
            <person name="Lage O.M."/>
            <person name="Pohl T."/>
            <person name="Merkel B.J."/>
            <person name="Hornburger P."/>
            <person name="Mueller R.-W."/>
            <person name="Bruemmer F."/>
            <person name="Labrenz M."/>
            <person name="Spormann A.M."/>
            <person name="Op Den Camp H."/>
            <person name="Overmann J."/>
            <person name="Amann R."/>
            <person name="Jetten M.S.M."/>
            <person name="Mascher T."/>
            <person name="Medema M.H."/>
            <person name="Devos D.P."/>
            <person name="Kaster A.-K."/>
            <person name="Ovreas L."/>
            <person name="Rohde M."/>
            <person name="Galperin M.Y."/>
            <person name="Jogler C."/>
        </authorList>
    </citation>
    <scope>NUCLEOTIDE SEQUENCE [LARGE SCALE GENOMIC DNA]</scope>
    <source>
        <strain evidence="6 7">Pla52n</strain>
    </source>
</reference>
<evidence type="ECO:0000256" key="2">
    <source>
        <dbReference type="ARBA" id="ARBA00022679"/>
    </source>
</evidence>
<dbReference type="Proteomes" id="UP000320176">
    <property type="component" value="Unassembled WGS sequence"/>
</dbReference>
<dbReference type="RefSeq" id="WP_146522625.1">
    <property type="nucleotide sequence ID" value="NZ_CP151726.1"/>
</dbReference>
<keyword evidence="2 6" id="KW-0808">Transferase</keyword>
<evidence type="ECO:0000313" key="6">
    <source>
        <dbReference type="EMBL" id="TWT93801.1"/>
    </source>
</evidence>
<gene>
    <name evidence="6" type="ORF">Pla52n_56290</name>
</gene>
<protein>
    <submittedName>
        <fullName evidence="6">Arginyl-tRNA-protein transferase</fullName>
    </submittedName>
</protein>
<feature type="domain" description="N-end rule aminoacyl transferase C-terminal" evidence="5">
    <location>
        <begin position="117"/>
        <end position="235"/>
    </location>
</feature>
<accession>A0A5C6A3L7</accession>
<dbReference type="SUPFAM" id="SSF55729">
    <property type="entry name" value="Acyl-CoA N-acyltransferases (Nat)"/>
    <property type="match status" value="1"/>
</dbReference>
<dbReference type="GO" id="GO:0071596">
    <property type="term" value="P:ubiquitin-dependent protein catabolic process via the N-end rule pathway"/>
    <property type="evidence" value="ECO:0007669"/>
    <property type="project" value="InterPro"/>
</dbReference>
<dbReference type="PIRSF" id="PIRSF037208">
    <property type="entry name" value="ATE_pro_prd"/>
    <property type="match status" value="1"/>
</dbReference>
<dbReference type="InterPro" id="IPR007471">
    <property type="entry name" value="N-end_Aminoacyl_Trfase_N"/>
</dbReference>
<dbReference type="EMBL" id="SJPN01000008">
    <property type="protein sequence ID" value="TWT93801.1"/>
    <property type="molecule type" value="Genomic_DNA"/>
</dbReference>
<keyword evidence="3" id="KW-0012">Acyltransferase</keyword>
<dbReference type="Pfam" id="PF04376">
    <property type="entry name" value="ATE_N"/>
    <property type="match status" value="1"/>
</dbReference>
<keyword evidence="7" id="KW-1185">Reference proteome</keyword>
<feature type="domain" description="N-end aminoacyl transferase N-terminal" evidence="4">
    <location>
        <begin position="25"/>
        <end position="94"/>
    </location>
</feature>
<evidence type="ECO:0000259" key="4">
    <source>
        <dbReference type="Pfam" id="PF04376"/>
    </source>
</evidence>
<evidence type="ECO:0000259" key="5">
    <source>
        <dbReference type="Pfam" id="PF04377"/>
    </source>
</evidence>
<dbReference type="PANTHER" id="PTHR21367">
    <property type="entry name" value="ARGININE-TRNA-PROTEIN TRANSFERASE 1"/>
    <property type="match status" value="1"/>
</dbReference>
<dbReference type="GO" id="GO:0004057">
    <property type="term" value="F:arginyl-tRNA--protein transferase activity"/>
    <property type="evidence" value="ECO:0007669"/>
    <property type="project" value="InterPro"/>
</dbReference>
<evidence type="ECO:0000313" key="7">
    <source>
        <dbReference type="Proteomes" id="UP000320176"/>
    </source>
</evidence>
<dbReference type="OrthoDB" id="9782022at2"/>
<dbReference type="Pfam" id="PF04377">
    <property type="entry name" value="ATE_C"/>
    <property type="match status" value="1"/>
</dbReference>
<comment type="caution">
    <text evidence="6">The sequence shown here is derived from an EMBL/GenBank/DDBJ whole genome shotgun (WGS) entry which is preliminary data.</text>
</comment>
<evidence type="ECO:0000256" key="3">
    <source>
        <dbReference type="ARBA" id="ARBA00023315"/>
    </source>
</evidence>
<sequence>MNHRHPDSEQTEGRRRLVVVQDHLQPCPYLAETARMPLEVSVGKLDGDDADALLAAGYRRSGVYLYRTRCPICQACQPTRLRADQFNWSRSMQRVLKRGDRDLRCHWGTPIADDRRVQLFNDHRRLRKLSDGDEVDLLSYEAFLTETCFSTTELAITLDDLLIAVAIVDWGRTSFSAVYTHFAPEFSRYSLGTYAVLKQIQRVLDTGREFLYLGLYVAANPHLSYKARFSPQERLIEGKWVPIAEGK</sequence>
<dbReference type="InterPro" id="IPR017138">
    <property type="entry name" value="Asp_Glu_LeuTrfase"/>
</dbReference>